<evidence type="ECO:0000313" key="2">
    <source>
        <dbReference type="EMBL" id="CAD8241873.1"/>
    </source>
</evidence>
<protein>
    <submittedName>
        <fullName evidence="2">Uncharacterized protein</fullName>
    </submittedName>
</protein>
<organism evidence="2">
    <name type="scientific">Prasinoderma coloniale</name>
    <dbReference type="NCBI Taxonomy" id="156133"/>
    <lineage>
        <taxon>Eukaryota</taxon>
        <taxon>Viridiplantae</taxon>
        <taxon>Prasinodermophyta</taxon>
        <taxon>Prasinodermophyceae</taxon>
        <taxon>Prasinodermales</taxon>
        <taxon>Prasinodermaceae</taxon>
        <taxon>Prasinoderma</taxon>
    </lineage>
</organism>
<sequence>MTAAGVDVAHATVFRDVQRLREGKPVIVAKPKKQKAPKAVRLPTKKKPQKPQKEKSGVAGGVAPDDALAIAQLITSLSITSKIGDDGKAKARERLHKLSNRELAGILTMMHLDRPATTEGLREAVVSALPMIFAGGE</sequence>
<reference evidence="2" key="1">
    <citation type="submission" date="2021-01" db="EMBL/GenBank/DDBJ databases">
        <authorList>
            <person name="Corre E."/>
            <person name="Pelletier E."/>
            <person name="Niang G."/>
            <person name="Scheremetjew M."/>
            <person name="Finn R."/>
            <person name="Kale V."/>
            <person name="Holt S."/>
            <person name="Cochrane G."/>
            <person name="Meng A."/>
            <person name="Brown T."/>
            <person name="Cohen L."/>
        </authorList>
    </citation>
    <scope>NUCLEOTIDE SEQUENCE</scope>
    <source>
        <strain evidence="2">CCMP1413</strain>
    </source>
</reference>
<feature type="region of interest" description="Disordered" evidence="1">
    <location>
        <begin position="25"/>
        <end position="61"/>
    </location>
</feature>
<proteinExistence type="predicted"/>
<dbReference type="AlphaFoldDB" id="A0A7R9TQB4"/>
<dbReference type="EMBL" id="HBDZ01009597">
    <property type="protein sequence ID" value="CAD8241873.1"/>
    <property type="molecule type" value="Transcribed_RNA"/>
</dbReference>
<feature type="compositionally biased region" description="Basic residues" evidence="1">
    <location>
        <begin position="30"/>
        <end position="50"/>
    </location>
</feature>
<accession>A0A7R9TQB4</accession>
<gene>
    <name evidence="2" type="ORF">PCOL08062_LOCUS7328</name>
</gene>
<evidence type="ECO:0000256" key="1">
    <source>
        <dbReference type="SAM" id="MobiDB-lite"/>
    </source>
</evidence>
<name>A0A7R9TQB4_9VIRI</name>